<protein>
    <submittedName>
        <fullName evidence="2">Uncharacterized protein</fullName>
    </submittedName>
</protein>
<proteinExistence type="predicted"/>
<name>A0A078A8U3_STYLE</name>
<feature type="region of interest" description="Disordered" evidence="1">
    <location>
        <begin position="322"/>
        <end position="343"/>
    </location>
</feature>
<evidence type="ECO:0000313" key="2">
    <source>
        <dbReference type="EMBL" id="CDW78296.1"/>
    </source>
</evidence>
<evidence type="ECO:0000313" key="3">
    <source>
        <dbReference type="Proteomes" id="UP000039865"/>
    </source>
</evidence>
<dbReference type="AlphaFoldDB" id="A0A078A8U3"/>
<gene>
    <name evidence="2" type="primary">Contig11686.g12499</name>
    <name evidence="2" type="ORF">STYLEM_7272</name>
</gene>
<reference evidence="2 3" key="1">
    <citation type="submission" date="2014-06" db="EMBL/GenBank/DDBJ databases">
        <authorList>
            <person name="Swart Estienne"/>
        </authorList>
    </citation>
    <scope>NUCLEOTIDE SEQUENCE [LARGE SCALE GENOMIC DNA]</scope>
    <source>
        <strain evidence="2 3">130c</strain>
    </source>
</reference>
<feature type="compositionally biased region" description="Low complexity" evidence="1">
    <location>
        <begin position="330"/>
        <end position="341"/>
    </location>
</feature>
<dbReference type="InParanoid" id="A0A078A8U3"/>
<evidence type="ECO:0000256" key="1">
    <source>
        <dbReference type="SAM" id="MobiDB-lite"/>
    </source>
</evidence>
<dbReference type="EMBL" id="CCKQ01006958">
    <property type="protein sequence ID" value="CDW78296.1"/>
    <property type="molecule type" value="Genomic_DNA"/>
</dbReference>
<keyword evidence="3" id="KW-1185">Reference proteome</keyword>
<sequence length="542" mass="63665">MSVDKSITAPKIQENQFSQEYIQFQVKQIKKQRAYEQKVVQYQQNPDLLVQQYKEQLIQIMLGPDQSSKRQSLIKKPYQQNDPYNLQQKLIVRRQRKRNDISADNIDQSDSVSQAKSHNNLLTHVASDITLFPENENIQQQQQQSESKFKSKPFKDLKTIQHQRDKTPLLLLKDNSNKSFATSNSRAVIFKQANNSTLENKKHTRINLNQSIISQDGVLSEKNTEAQENKAQVRNIILKLLNIEGSGKHQEQELKKEVIGYQQYLDKYKSYLEFKEYNQYAEKDKQFEREKTPIINNRGEYLDKIDSRANLILKKYNQNSSFKSENSIDSQQQQQKQSQKSPLKANNSLLFQDKSIQQLLTIKEEPQKKAIELNIAQATPRVKKHQANLSFDIQQPKTTHVNNNKFSKYSLLPLKHQIQKSENSPVSRNDISQTDAGLNKTEIVPPIDKVQLKQFVNEFVSDKLNVLRVRRQIFRKRNGSPKIYHEEMYNSNYWQENPYHGFRQFQEQLQDLRQDYHNSKLELSCDVIRKAKKLKYHKVAIS</sequence>
<dbReference type="Proteomes" id="UP000039865">
    <property type="component" value="Unassembled WGS sequence"/>
</dbReference>
<organism evidence="2 3">
    <name type="scientific">Stylonychia lemnae</name>
    <name type="common">Ciliate</name>
    <dbReference type="NCBI Taxonomy" id="5949"/>
    <lineage>
        <taxon>Eukaryota</taxon>
        <taxon>Sar</taxon>
        <taxon>Alveolata</taxon>
        <taxon>Ciliophora</taxon>
        <taxon>Intramacronucleata</taxon>
        <taxon>Spirotrichea</taxon>
        <taxon>Stichotrichia</taxon>
        <taxon>Sporadotrichida</taxon>
        <taxon>Oxytrichidae</taxon>
        <taxon>Stylonychinae</taxon>
        <taxon>Stylonychia</taxon>
    </lineage>
</organism>
<accession>A0A078A8U3</accession>